<evidence type="ECO:0000256" key="2">
    <source>
        <dbReference type="ARBA" id="ARBA00005287"/>
    </source>
</evidence>
<comment type="similarity">
    <text evidence="2">Belongs to the BUD31 (G10) family.</text>
</comment>
<comment type="caution">
    <text evidence="4">The sequence shown here is derived from an EMBL/GenBank/DDBJ whole genome shotgun (WGS) entry which is preliminary data.</text>
</comment>
<dbReference type="RefSeq" id="XP_024330451.1">
    <property type="nucleotide sequence ID" value="XM_024475794.1"/>
</dbReference>
<protein>
    <submittedName>
        <fullName evidence="4">G10 protein</fullName>
    </submittedName>
</protein>
<keyword evidence="5" id="KW-1185">Reference proteome</keyword>
<dbReference type="Pfam" id="PF01125">
    <property type="entry name" value="BUD31"/>
    <property type="match status" value="1"/>
</dbReference>
<dbReference type="OMA" id="FGTSCIC"/>
<sequence length="116" mass="13853">MYTELIIFLKNIDSEMKEKDANIFKLHYKRNRYIYEMLKDRSLDKDTYKKLIKYNLADATLINFWNTPGYEKLCCIRCIQTLDHKNSTVCKCRVPIEKECEKFYCANCNCEGCGSY</sequence>
<dbReference type="VEuPathDB" id="MicrosporidiaDB:AAJ76_5000026485"/>
<accession>A0A0F9ZA73</accession>
<evidence type="ECO:0000313" key="5">
    <source>
        <dbReference type="Proteomes" id="UP000034350"/>
    </source>
</evidence>
<evidence type="ECO:0000256" key="1">
    <source>
        <dbReference type="ARBA" id="ARBA00004123"/>
    </source>
</evidence>
<evidence type="ECO:0000313" key="4">
    <source>
        <dbReference type="EMBL" id="KKO74709.1"/>
    </source>
</evidence>
<dbReference type="PANTHER" id="PTHR19411">
    <property type="entry name" value="PROTEIN BUD31-RELATED"/>
    <property type="match status" value="1"/>
</dbReference>
<dbReference type="VEuPathDB" id="MicrosporidiaDB:G9O61_00g014170"/>
<reference evidence="4 5" key="1">
    <citation type="journal article" date="2015" name="Environ. Microbiol.">
        <title>Genome analyses suggest the presence of polyploidy and recent human-driven expansions in eight global populations of the honeybee pathogen Nosema ceranae.</title>
        <authorList>
            <person name="Pelin A."/>
            <person name="Selman M."/>
            <person name="Aris-Brosou S."/>
            <person name="Farinelli L."/>
            <person name="Corradi N."/>
        </authorList>
    </citation>
    <scope>NUCLEOTIDE SEQUENCE [LARGE SCALE GENOMIC DNA]</scope>
    <source>
        <strain evidence="4 5">PA08 1199</strain>
    </source>
</reference>
<dbReference type="VEuPathDB" id="MicrosporidiaDB:NCER_101364"/>
<dbReference type="GeneID" id="36320741"/>
<name>A0A0F9ZA73_9MICR</name>
<proteinExistence type="inferred from homology"/>
<dbReference type="PANTHER" id="PTHR19411:SF0">
    <property type="entry name" value="PROTEIN BUD31 HOMOLOG"/>
    <property type="match status" value="1"/>
</dbReference>
<dbReference type="PRINTS" id="PR00322">
    <property type="entry name" value="G10"/>
</dbReference>
<keyword evidence="3" id="KW-0539">Nucleus</keyword>
<comment type="subcellular location">
    <subcellularLocation>
        <location evidence="1">Nucleus</location>
    </subcellularLocation>
</comment>
<gene>
    <name evidence="4" type="ORF">AAJ76_5000026485</name>
</gene>
<dbReference type="AlphaFoldDB" id="A0A0F9ZA73"/>
<organism evidence="4 5">
    <name type="scientific">Vairimorpha ceranae</name>
    <dbReference type="NCBI Taxonomy" id="40302"/>
    <lineage>
        <taxon>Eukaryota</taxon>
        <taxon>Fungi</taxon>
        <taxon>Fungi incertae sedis</taxon>
        <taxon>Microsporidia</taxon>
        <taxon>Nosematidae</taxon>
        <taxon>Vairimorpha</taxon>
    </lineage>
</organism>
<dbReference type="InterPro" id="IPR001748">
    <property type="entry name" value="BUD31"/>
</dbReference>
<dbReference type="GO" id="GO:0005681">
    <property type="term" value="C:spliceosomal complex"/>
    <property type="evidence" value="ECO:0007669"/>
    <property type="project" value="TreeGrafter"/>
</dbReference>
<dbReference type="EMBL" id="JPQZ01000050">
    <property type="protein sequence ID" value="KKO74709.1"/>
    <property type="molecule type" value="Genomic_DNA"/>
</dbReference>
<dbReference type="OrthoDB" id="277109at2759"/>
<dbReference type="GO" id="GO:0000398">
    <property type="term" value="P:mRNA splicing, via spliceosome"/>
    <property type="evidence" value="ECO:0007669"/>
    <property type="project" value="TreeGrafter"/>
</dbReference>
<evidence type="ECO:0000256" key="3">
    <source>
        <dbReference type="ARBA" id="ARBA00023242"/>
    </source>
</evidence>
<dbReference type="Proteomes" id="UP000034350">
    <property type="component" value="Unassembled WGS sequence"/>
</dbReference>